<feature type="non-terminal residue" evidence="1">
    <location>
        <position position="1"/>
    </location>
</feature>
<dbReference type="AlphaFoldDB" id="A0A6S6S2F5"/>
<dbReference type="PANTHER" id="PTHR12905:SF0">
    <property type="entry name" value="CALCINEURIN-LIKE PHOSPHOESTERASE DOMAIN-CONTAINING PROTEIN"/>
    <property type="match status" value="1"/>
</dbReference>
<reference evidence="1" key="1">
    <citation type="submission" date="2020-01" db="EMBL/GenBank/DDBJ databases">
        <authorList>
            <person name="Meier V. D."/>
            <person name="Meier V D."/>
        </authorList>
    </citation>
    <scope>NUCLEOTIDE SEQUENCE</scope>
    <source>
        <strain evidence="1">HLG_WM_MAG_08</strain>
    </source>
</reference>
<dbReference type="InterPro" id="IPR051693">
    <property type="entry name" value="UPF0046_metallophosphoest"/>
</dbReference>
<name>A0A6S6S2F5_9GAMM</name>
<dbReference type="EMBL" id="CACVAV010000006">
    <property type="protein sequence ID" value="CAA6800362.1"/>
    <property type="molecule type" value="Genomic_DNA"/>
</dbReference>
<evidence type="ECO:0000313" key="1">
    <source>
        <dbReference type="EMBL" id="CAA6800362.1"/>
    </source>
</evidence>
<sequence length="96" mass="10762">ERGSDIQAHWDLIPENTDVLLTHGPAFGILDTCVDGTQAGCYDLLQTIQRIKPKVHACGHIHEAYGRVEQDGTVFVNACNLDEYYEMVFDPIMVEI</sequence>
<dbReference type="InterPro" id="IPR029052">
    <property type="entry name" value="Metallo-depent_PP-like"/>
</dbReference>
<gene>
    <name evidence="1" type="ORF">HELGO_WM27903</name>
</gene>
<accession>A0A6S6S2F5</accession>
<protein>
    <submittedName>
        <fullName evidence="1">Calcineurin-like phosphoesterase superfamily domain protein</fullName>
    </submittedName>
</protein>
<dbReference type="PANTHER" id="PTHR12905">
    <property type="entry name" value="METALLOPHOSPHOESTERASE"/>
    <property type="match status" value="1"/>
</dbReference>
<dbReference type="SUPFAM" id="SSF56300">
    <property type="entry name" value="Metallo-dependent phosphatases"/>
    <property type="match status" value="1"/>
</dbReference>
<proteinExistence type="predicted"/>
<organism evidence="1">
    <name type="scientific">uncultured Thiotrichaceae bacterium</name>
    <dbReference type="NCBI Taxonomy" id="298394"/>
    <lineage>
        <taxon>Bacteria</taxon>
        <taxon>Pseudomonadati</taxon>
        <taxon>Pseudomonadota</taxon>
        <taxon>Gammaproteobacteria</taxon>
        <taxon>Thiotrichales</taxon>
        <taxon>Thiotrichaceae</taxon>
        <taxon>environmental samples</taxon>
    </lineage>
</organism>
<dbReference type="Gene3D" id="3.60.21.10">
    <property type="match status" value="1"/>
</dbReference>